<keyword evidence="2" id="KW-0812">Transmembrane</keyword>
<proteinExistence type="predicted"/>
<keyword evidence="5" id="KW-1185">Reference proteome</keyword>
<dbReference type="EMBL" id="ASPP01020702">
    <property type="protein sequence ID" value="ETO13277.1"/>
    <property type="molecule type" value="Genomic_DNA"/>
</dbReference>
<feature type="non-terminal residue" evidence="4">
    <location>
        <position position="228"/>
    </location>
</feature>
<dbReference type="Proteomes" id="UP000023152">
    <property type="component" value="Unassembled WGS sequence"/>
</dbReference>
<evidence type="ECO:0000259" key="3">
    <source>
        <dbReference type="Pfam" id="PF22700"/>
    </source>
</evidence>
<feature type="domain" description="Diphosphomevalonate decarboxylase-like N-terminal" evidence="3">
    <location>
        <begin position="22"/>
        <end position="198"/>
    </location>
</feature>
<keyword evidence="2" id="KW-0472">Membrane</keyword>
<feature type="transmembrane region" description="Helical" evidence="2">
    <location>
        <begin position="182"/>
        <end position="202"/>
    </location>
</feature>
<dbReference type="GO" id="GO:0005829">
    <property type="term" value="C:cytosol"/>
    <property type="evidence" value="ECO:0007669"/>
    <property type="project" value="TreeGrafter"/>
</dbReference>
<evidence type="ECO:0000313" key="4">
    <source>
        <dbReference type="EMBL" id="ETO13277.1"/>
    </source>
</evidence>
<dbReference type="GO" id="GO:0019287">
    <property type="term" value="P:isopentenyl diphosphate biosynthetic process, mevalonate pathway"/>
    <property type="evidence" value="ECO:0007669"/>
    <property type="project" value="TreeGrafter"/>
</dbReference>
<protein>
    <recommendedName>
        <fullName evidence="3">Diphosphomevalonate decarboxylase-like N-terminal domain-containing protein</fullName>
    </recommendedName>
</protein>
<accession>X6MIK5</accession>
<feature type="compositionally biased region" description="Acidic residues" evidence="1">
    <location>
        <begin position="109"/>
        <end position="126"/>
    </location>
</feature>
<dbReference type="OrthoDB" id="10253702at2759"/>
<dbReference type="SUPFAM" id="SSF54211">
    <property type="entry name" value="Ribosomal protein S5 domain 2-like"/>
    <property type="match status" value="1"/>
</dbReference>
<organism evidence="4 5">
    <name type="scientific">Reticulomyxa filosa</name>
    <dbReference type="NCBI Taxonomy" id="46433"/>
    <lineage>
        <taxon>Eukaryota</taxon>
        <taxon>Sar</taxon>
        <taxon>Rhizaria</taxon>
        <taxon>Retaria</taxon>
        <taxon>Foraminifera</taxon>
        <taxon>Monothalamids</taxon>
        <taxon>Reticulomyxidae</taxon>
        <taxon>Reticulomyxa</taxon>
    </lineage>
</organism>
<evidence type="ECO:0000256" key="2">
    <source>
        <dbReference type="SAM" id="Phobius"/>
    </source>
</evidence>
<keyword evidence="2" id="KW-1133">Transmembrane helix</keyword>
<gene>
    <name evidence="4" type="ORF">RFI_24098</name>
</gene>
<feature type="region of interest" description="Disordered" evidence="1">
    <location>
        <begin position="100"/>
        <end position="151"/>
    </location>
</feature>
<dbReference type="GO" id="GO:0004163">
    <property type="term" value="F:diphosphomevalonate decarboxylase activity"/>
    <property type="evidence" value="ECO:0007669"/>
    <property type="project" value="TreeGrafter"/>
</dbReference>
<dbReference type="Pfam" id="PF22700">
    <property type="entry name" value="MVD-like_N"/>
    <property type="match status" value="1"/>
</dbReference>
<sequence>MASKKTMANEKALERITVTCEAPVNIALTKYWGKNEDYPLELNIPLNNSISITLDPTVGKSRVYEAPNVAQWQRDYAEQSNAACDSIDSALLLRDFATKKKRRKRKEEKEDEGDDDDDDNDYGDDESGNKKGLHNNTDANSNDNNGNGNGNDKDSLLLRNFRYLQIRSHNNFPTSAGLQSSASGFAALTCALCKIYAFMVALCAGKPIQSVMTMTVVMTMVLIMIIIM</sequence>
<dbReference type="Gene3D" id="3.30.230.10">
    <property type="match status" value="1"/>
</dbReference>
<dbReference type="AlphaFoldDB" id="X6MIK5"/>
<name>X6MIK5_RETFI</name>
<reference evidence="4 5" key="1">
    <citation type="journal article" date="2013" name="Curr. Biol.">
        <title>The Genome of the Foraminiferan Reticulomyxa filosa.</title>
        <authorList>
            <person name="Glockner G."/>
            <person name="Hulsmann N."/>
            <person name="Schleicher M."/>
            <person name="Noegel A.A."/>
            <person name="Eichinger L."/>
            <person name="Gallinger C."/>
            <person name="Pawlowski J."/>
            <person name="Sierra R."/>
            <person name="Euteneuer U."/>
            <person name="Pillet L."/>
            <person name="Moustafa A."/>
            <person name="Platzer M."/>
            <person name="Groth M."/>
            <person name="Szafranski K."/>
            <person name="Schliwa M."/>
        </authorList>
    </citation>
    <scope>NUCLEOTIDE SEQUENCE [LARGE SCALE GENOMIC DNA]</scope>
</reference>
<dbReference type="InterPro" id="IPR014721">
    <property type="entry name" value="Ribsml_uS5_D2-typ_fold_subgr"/>
</dbReference>
<dbReference type="InterPro" id="IPR053859">
    <property type="entry name" value="MVD-like_N"/>
</dbReference>
<dbReference type="PANTHER" id="PTHR10977">
    <property type="entry name" value="DIPHOSPHOMEVALONATE DECARBOXYLASE"/>
    <property type="match status" value="1"/>
</dbReference>
<evidence type="ECO:0000256" key="1">
    <source>
        <dbReference type="SAM" id="MobiDB-lite"/>
    </source>
</evidence>
<comment type="caution">
    <text evidence="4">The sequence shown here is derived from an EMBL/GenBank/DDBJ whole genome shotgun (WGS) entry which is preliminary data.</text>
</comment>
<feature type="compositionally biased region" description="Low complexity" evidence="1">
    <location>
        <begin position="135"/>
        <end position="146"/>
    </location>
</feature>
<evidence type="ECO:0000313" key="5">
    <source>
        <dbReference type="Proteomes" id="UP000023152"/>
    </source>
</evidence>
<dbReference type="PANTHER" id="PTHR10977:SF3">
    <property type="entry name" value="DIPHOSPHOMEVALONATE DECARBOXYLASE"/>
    <property type="match status" value="1"/>
</dbReference>
<dbReference type="InterPro" id="IPR020568">
    <property type="entry name" value="Ribosomal_Su5_D2-typ_SF"/>
</dbReference>
<feature type="transmembrane region" description="Helical" evidence="2">
    <location>
        <begin position="208"/>
        <end position="227"/>
    </location>
</feature>